<accession>A0A1I1CCF8</accession>
<evidence type="ECO:0000313" key="3">
    <source>
        <dbReference type="Proteomes" id="UP000243799"/>
    </source>
</evidence>
<dbReference type="Gene3D" id="3.40.50.1820">
    <property type="entry name" value="alpha/beta hydrolase"/>
    <property type="match status" value="1"/>
</dbReference>
<proteinExistence type="predicted"/>
<dbReference type="InterPro" id="IPR029058">
    <property type="entry name" value="AB_hydrolase_fold"/>
</dbReference>
<dbReference type="OrthoDB" id="63519at2"/>
<dbReference type="EMBL" id="FOKG01000024">
    <property type="protein sequence ID" value="SFB59802.1"/>
    <property type="molecule type" value="Genomic_DNA"/>
</dbReference>
<reference evidence="3" key="1">
    <citation type="submission" date="2016-10" db="EMBL/GenBank/DDBJ databases">
        <authorList>
            <person name="Varghese N."/>
            <person name="Submissions S."/>
        </authorList>
    </citation>
    <scope>NUCLEOTIDE SEQUENCE [LARGE SCALE GENOMIC DNA]</scope>
    <source>
        <strain evidence="3">CGMCC 4.3568</strain>
    </source>
</reference>
<evidence type="ECO:0000313" key="2">
    <source>
        <dbReference type="EMBL" id="SFB59802.1"/>
    </source>
</evidence>
<dbReference type="Pfam" id="PF12697">
    <property type="entry name" value="Abhydrolase_6"/>
    <property type="match status" value="1"/>
</dbReference>
<keyword evidence="3" id="KW-1185">Reference proteome</keyword>
<organism evidence="2 3">
    <name type="scientific">Amycolatopsis marina</name>
    <dbReference type="NCBI Taxonomy" id="490629"/>
    <lineage>
        <taxon>Bacteria</taxon>
        <taxon>Bacillati</taxon>
        <taxon>Actinomycetota</taxon>
        <taxon>Actinomycetes</taxon>
        <taxon>Pseudonocardiales</taxon>
        <taxon>Pseudonocardiaceae</taxon>
        <taxon>Amycolatopsis</taxon>
    </lineage>
</organism>
<gene>
    <name evidence="2" type="ORF">SAMN05216266_12460</name>
</gene>
<dbReference type="STRING" id="490629.SAMN05216266_12460"/>
<dbReference type="RefSeq" id="WP_091677931.1">
    <property type="nucleotide sequence ID" value="NZ_FOKG01000024.1"/>
</dbReference>
<dbReference type="GO" id="GO:0003824">
    <property type="term" value="F:catalytic activity"/>
    <property type="evidence" value="ECO:0007669"/>
    <property type="project" value="UniProtKB-ARBA"/>
</dbReference>
<protein>
    <submittedName>
        <fullName evidence="2">Pimeloyl-ACP methyl ester carboxylesterase</fullName>
    </submittedName>
</protein>
<sequence>MHTVVSADGTTVAYNRAGSGPTIVFVPGAFNDATTCAPLAERLQDRYTVVCPDRRGRGHSDDAIAPADAATYTVQREIEDLDAVIAAEGGAAVVFGFSSGAILTLRAAAAGSAITRLALYEPPFALGGLAGAGHDGLPEKLAALIADGRPGDAVATMQIEGIGLPAELVEQIRQSPMWAGLEAVAQTVVYDAEITRPPNLPTPQMARLDIETLVFSSGESWPSLRTAAQELPGRLARARYVDVPGGTDHGIPAEATAKVLGEFLSGSGM</sequence>
<name>A0A1I1CCF8_9PSEU</name>
<dbReference type="AlphaFoldDB" id="A0A1I1CCF8"/>
<dbReference type="InterPro" id="IPR000073">
    <property type="entry name" value="AB_hydrolase_1"/>
</dbReference>
<dbReference type="SUPFAM" id="SSF53474">
    <property type="entry name" value="alpha/beta-Hydrolases"/>
    <property type="match status" value="1"/>
</dbReference>
<evidence type="ECO:0000259" key="1">
    <source>
        <dbReference type="Pfam" id="PF12697"/>
    </source>
</evidence>
<feature type="domain" description="AB hydrolase-1" evidence="1">
    <location>
        <begin position="23"/>
        <end position="252"/>
    </location>
</feature>
<dbReference type="Proteomes" id="UP000243799">
    <property type="component" value="Unassembled WGS sequence"/>
</dbReference>